<dbReference type="STRING" id="589382.SAMN04489721_0887"/>
<gene>
    <name evidence="2" type="ORF">BCL57_001978</name>
    <name evidence="3" type="ORF">SAMN04489721_0887</name>
</gene>
<name>A0A1H1Q1X5_9MICO</name>
<dbReference type="Proteomes" id="UP000893823">
    <property type="component" value="Unassembled WGS sequence"/>
</dbReference>
<protein>
    <recommendedName>
        <fullName evidence="1">Trypsin-co-occurring domain-containing protein</fullName>
    </recommendedName>
</protein>
<dbReference type="InterPro" id="IPR045794">
    <property type="entry name" value="Trypco1"/>
</dbReference>
<evidence type="ECO:0000313" key="4">
    <source>
        <dbReference type="Proteomes" id="UP000199482"/>
    </source>
</evidence>
<dbReference type="RefSeq" id="WP_092669588.1">
    <property type="nucleotide sequence ID" value="NZ_BMDN01000003.1"/>
</dbReference>
<dbReference type="Pfam" id="PF19493">
    <property type="entry name" value="Trypco1"/>
    <property type="match status" value="1"/>
</dbReference>
<dbReference type="NCBIfam" id="NF041216">
    <property type="entry name" value="CU044_2847_fam"/>
    <property type="match status" value="1"/>
</dbReference>
<dbReference type="EMBL" id="SODL02000003">
    <property type="protein sequence ID" value="MCP2367819.1"/>
    <property type="molecule type" value="Genomic_DNA"/>
</dbReference>
<sequence>MGDVLAFTSEDGGTVLVETTELGSGGPVMRGGRPESVVVEAGRSLEQVVGRIGPIVSGIVREIRESSEWPDEVEVEFSVKISADSNLVIARAGGDANFRIALKWGRTAGG</sequence>
<dbReference type="EMBL" id="LT629755">
    <property type="protein sequence ID" value="SDS17468.1"/>
    <property type="molecule type" value="Genomic_DNA"/>
</dbReference>
<evidence type="ECO:0000313" key="3">
    <source>
        <dbReference type="EMBL" id="SDS17468.1"/>
    </source>
</evidence>
<evidence type="ECO:0000313" key="5">
    <source>
        <dbReference type="Proteomes" id="UP000893823"/>
    </source>
</evidence>
<evidence type="ECO:0000259" key="1">
    <source>
        <dbReference type="Pfam" id="PF19493"/>
    </source>
</evidence>
<keyword evidence="5" id="KW-1185">Reference proteome</keyword>
<accession>A0A1H1Q1X5</accession>
<dbReference type="AlphaFoldDB" id="A0A1H1Q1X5"/>
<reference evidence="2" key="3">
    <citation type="submission" date="2022-06" db="EMBL/GenBank/DDBJ databases">
        <title>Genomic Encyclopedia of Type Strains, Phase III (KMG-III): the genomes of soil and plant-associated and newly described type strains.</title>
        <authorList>
            <person name="Whitman W."/>
        </authorList>
    </citation>
    <scope>NUCLEOTIDE SEQUENCE</scope>
    <source>
        <strain evidence="2">CPCC 202695</strain>
    </source>
</reference>
<dbReference type="OrthoDB" id="5007906at2"/>
<organism evidence="3 4">
    <name type="scientific">Agromyces flavus</name>
    <dbReference type="NCBI Taxonomy" id="589382"/>
    <lineage>
        <taxon>Bacteria</taxon>
        <taxon>Bacillati</taxon>
        <taxon>Actinomycetota</taxon>
        <taxon>Actinomycetes</taxon>
        <taxon>Micrococcales</taxon>
        <taxon>Microbacteriaceae</taxon>
        <taxon>Agromyces</taxon>
    </lineage>
</organism>
<evidence type="ECO:0000313" key="2">
    <source>
        <dbReference type="EMBL" id="MCP2367819.1"/>
    </source>
</evidence>
<proteinExistence type="predicted"/>
<feature type="domain" description="Trypsin-co-occurring" evidence="1">
    <location>
        <begin position="8"/>
        <end position="106"/>
    </location>
</feature>
<dbReference type="Proteomes" id="UP000199482">
    <property type="component" value="Chromosome I"/>
</dbReference>
<reference evidence="4" key="2">
    <citation type="submission" date="2016-10" db="EMBL/GenBank/DDBJ databases">
        <authorList>
            <person name="Varghese N."/>
            <person name="Submissions S."/>
        </authorList>
    </citation>
    <scope>NUCLEOTIDE SEQUENCE [LARGE SCALE GENOMIC DNA]</scope>
    <source>
        <strain evidence="4">CPCC 202695</strain>
    </source>
</reference>
<reference evidence="3" key="1">
    <citation type="submission" date="2016-10" db="EMBL/GenBank/DDBJ databases">
        <authorList>
            <person name="de Groot N.N."/>
        </authorList>
    </citation>
    <scope>NUCLEOTIDE SEQUENCE [LARGE SCALE GENOMIC DNA]</scope>
    <source>
        <strain evidence="3">CPCC 202695</strain>
    </source>
</reference>